<organism evidence="1 2">
    <name type="scientific">Babesia bigemina</name>
    <dbReference type="NCBI Taxonomy" id="5866"/>
    <lineage>
        <taxon>Eukaryota</taxon>
        <taxon>Sar</taxon>
        <taxon>Alveolata</taxon>
        <taxon>Apicomplexa</taxon>
        <taxon>Aconoidasida</taxon>
        <taxon>Piroplasmida</taxon>
        <taxon>Babesiidae</taxon>
        <taxon>Babesia</taxon>
    </lineage>
</organism>
<sequence length="93" mass="10406">MATRRLCELSEARKSLEFRLGITESITYLSEYLAETYVVNFTHDVKDQNKEGWENNDADGNANADAHSAVFLVTTEATTHFSSDQSTNNSAQQ</sequence>
<dbReference type="VEuPathDB" id="PiroplasmaDB:BBBOND_0110190"/>
<name>A0A061D1Q3_BABBI</name>
<dbReference type="STRING" id="5866.A0A061D1Q3"/>
<accession>A0A061D1Q3</accession>
<dbReference type="AlphaFoldDB" id="A0A061D1Q3"/>
<reference evidence="2" key="1">
    <citation type="journal article" date="2014" name="Nucleic Acids Res.">
        <title>The evolutionary dynamics of variant antigen genes in Babesia reveal a history of genomic innovation underlying host-parasite interaction.</title>
        <authorList>
            <person name="Jackson A.P."/>
            <person name="Otto T.D."/>
            <person name="Darby A."/>
            <person name="Ramaprasad A."/>
            <person name="Xia D."/>
            <person name="Echaide I.E."/>
            <person name="Farber M."/>
            <person name="Gahlot S."/>
            <person name="Gamble J."/>
            <person name="Gupta D."/>
            <person name="Gupta Y."/>
            <person name="Jackson L."/>
            <person name="Malandrin L."/>
            <person name="Malas T.B."/>
            <person name="Moussa E."/>
            <person name="Nair M."/>
            <person name="Reid A.J."/>
            <person name="Sanders M."/>
            <person name="Sharma J."/>
            <person name="Tracey A."/>
            <person name="Quail M.A."/>
            <person name="Weir W."/>
            <person name="Wastling J.M."/>
            <person name="Hall N."/>
            <person name="Willadsen P."/>
            <person name="Lingelbach K."/>
            <person name="Shiels B."/>
            <person name="Tait A."/>
            <person name="Berriman M."/>
            <person name="Allred D.R."/>
            <person name="Pain A."/>
        </authorList>
    </citation>
    <scope>NUCLEOTIDE SEQUENCE [LARGE SCALE GENOMIC DNA]</scope>
    <source>
        <strain evidence="2">Bond</strain>
    </source>
</reference>
<gene>
    <name evidence="1" type="ORF">BBBOND_0110190</name>
</gene>
<evidence type="ECO:0000313" key="1">
    <source>
        <dbReference type="EMBL" id="CDR94721.1"/>
    </source>
</evidence>
<keyword evidence="2" id="KW-1185">Reference proteome</keyword>
<evidence type="ECO:0000313" key="2">
    <source>
        <dbReference type="Proteomes" id="UP000033188"/>
    </source>
</evidence>
<dbReference type="RefSeq" id="XP_012766907.1">
    <property type="nucleotide sequence ID" value="XM_012911453.1"/>
</dbReference>
<dbReference type="GeneID" id="24563262"/>
<proteinExistence type="predicted"/>
<dbReference type="EMBL" id="LK391707">
    <property type="protein sequence ID" value="CDR94721.1"/>
    <property type="molecule type" value="Genomic_DNA"/>
</dbReference>
<dbReference type="KEGG" id="bbig:BBBOND_0110190"/>
<dbReference type="Proteomes" id="UP000033188">
    <property type="component" value="Chromosome 1"/>
</dbReference>
<protein>
    <submittedName>
        <fullName evidence="1">Uncharacterized protein</fullName>
    </submittedName>
</protein>